<comment type="cofactor">
    <cofactor evidence="6">
        <name>FAD</name>
        <dbReference type="ChEBI" id="CHEBI:57692"/>
    </cofactor>
    <text evidence="6">Binds 1 FAD per subunit.</text>
</comment>
<evidence type="ECO:0000256" key="4">
    <source>
        <dbReference type="ARBA" id="ARBA00022827"/>
    </source>
</evidence>
<dbReference type="Pfam" id="PF00875">
    <property type="entry name" value="DNA_photolyase"/>
    <property type="match status" value="1"/>
</dbReference>
<dbReference type="InterPro" id="IPR005101">
    <property type="entry name" value="Cryptochr/Photolyase_FAD-bd"/>
</dbReference>
<proteinExistence type="inferred from homology"/>
<comment type="function">
    <text evidence="6">May have a photoreceptor function.</text>
</comment>
<organism evidence="8 9">
    <name type="scientific">SAR92 clade bacterium H455</name>
    <dbReference type="NCBI Taxonomy" id="2974818"/>
    <lineage>
        <taxon>Bacteria</taxon>
        <taxon>Pseudomonadati</taxon>
        <taxon>Pseudomonadota</taxon>
        <taxon>Gammaproteobacteria</taxon>
        <taxon>Cellvibrionales</taxon>
        <taxon>Porticoccaceae</taxon>
        <taxon>SAR92 clade</taxon>
    </lineage>
</organism>
<dbReference type="Gene3D" id="3.40.50.620">
    <property type="entry name" value="HUPs"/>
    <property type="match status" value="1"/>
</dbReference>
<evidence type="ECO:0000256" key="6">
    <source>
        <dbReference type="RuleBase" id="RU367151"/>
    </source>
</evidence>
<evidence type="ECO:0000256" key="1">
    <source>
        <dbReference type="ARBA" id="ARBA00005862"/>
    </source>
</evidence>
<dbReference type="InterPro" id="IPR036155">
    <property type="entry name" value="Crypto/Photolyase_N_sf"/>
</dbReference>
<dbReference type="InterPro" id="IPR036134">
    <property type="entry name" value="Crypto/Photolyase_FAD-like_sf"/>
</dbReference>
<comment type="similarity">
    <text evidence="1 6">Belongs to the DNA photolyase class-1 family.</text>
</comment>
<dbReference type="Gene3D" id="1.25.40.80">
    <property type="match status" value="1"/>
</dbReference>
<keyword evidence="5 6" id="KW-0157">Chromophore</keyword>
<gene>
    <name evidence="8" type="ORF">NYF23_02705</name>
</gene>
<name>A0ABY5TSP4_9GAMM</name>
<dbReference type="PANTHER" id="PTHR11455:SF22">
    <property type="entry name" value="CRYPTOCHROME DASH"/>
    <property type="match status" value="1"/>
</dbReference>
<accession>A0ABY5TSP4</accession>
<dbReference type="PANTHER" id="PTHR11455">
    <property type="entry name" value="CRYPTOCHROME"/>
    <property type="match status" value="1"/>
</dbReference>
<evidence type="ECO:0000256" key="5">
    <source>
        <dbReference type="ARBA" id="ARBA00022991"/>
    </source>
</evidence>
<evidence type="ECO:0000259" key="7">
    <source>
        <dbReference type="PROSITE" id="PS51645"/>
    </source>
</evidence>
<dbReference type="InterPro" id="IPR014133">
    <property type="entry name" value="Cry_DASH"/>
</dbReference>
<keyword evidence="4 6" id="KW-0274">FAD</keyword>
<reference evidence="8" key="1">
    <citation type="submission" date="2022-08" db="EMBL/GenBank/DDBJ databases">
        <title>Catabolic pathway analysis in culturable SAR92 clade bacteria reveals their overlooked roles in DMSP degradation in coastal seas.</title>
        <authorList>
            <person name="He X."/>
            <person name="Zhang X."/>
            <person name="Zhang Y."/>
        </authorList>
    </citation>
    <scope>NUCLEOTIDE SEQUENCE</scope>
    <source>
        <strain evidence="8">H455</strain>
    </source>
</reference>
<evidence type="ECO:0000256" key="2">
    <source>
        <dbReference type="ARBA" id="ARBA00017881"/>
    </source>
</evidence>
<feature type="domain" description="Photolyase/cryptochrome alpha/beta" evidence="7">
    <location>
        <begin position="3"/>
        <end position="135"/>
    </location>
</feature>
<dbReference type="Pfam" id="PF03441">
    <property type="entry name" value="FAD_binding_7"/>
    <property type="match status" value="1"/>
</dbReference>
<dbReference type="InterPro" id="IPR006050">
    <property type="entry name" value="DNA_photolyase_N"/>
</dbReference>
<evidence type="ECO:0000313" key="9">
    <source>
        <dbReference type="Proteomes" id="UP001059934"/>
    </source>
</evidence>
<dbReference type="Proteomes" id="UP001059934">
    <property type="component" value="Chromosome"/>
</dbReference>
<dbReference type="PROSITE" id="PS51645">
    <property type="entry name" value="PHR_CRY_ALPHA_BETA"/>
    <property type="match status" value="1"/>
</dbReference>
<dbReference type="InterPro" id="IPR002081">
    <property type="entry name" value="Cryptochrome/DNA_photolyase_1"/>
</dbReference>
<dbReference type="PRINTS" id="PR00147">
    <property type="entry name" value="DNAPHOTLYASE"/>
</dbReference>
<sequence>MRKVGIFWFNHDLRMDDNAALLRAASEVEQLICLYCVDTSSAGPGWQQPARLSSRRRAFLLESLQDLQAQLSQYGQKLVVRMQSPLEAIAQLITLHNVSHLYSSHHVGSYENRIWNTLRKRYSMLEFTQSHTHTLFNPSQLPFTIEQLPGSFSKFRRLVEKMDLDNTISAPLDAPAKLPPPALVVDMAWQPLWQQRFPSQVDSDTHPALFKGGASAGEKHLKGYFAKDLASSYKQTRNGLDGMDYSTKFSPWLANGALSPRRIVQQLQEYEARAGANDSTYWIFFELLWREYFQWYGHKHQQQLYAFSGIGNSAPTTSFYPERFKKWCVGNTPYAIINACMKQLNFTGYLSNRGRQLVASCFVHELGLDWRHGAAYMEQQLVDFDVASNWGNWQYLAGVGADPRGHRRFDLQKQAQIYDPNNQFVQRWAGDQTLQPLDSVDAADWPI</sequence>
<comment type="cofactor">
    <cofactor evidence="6">
        <name>(6R)-5,10-methylene-5,6,7,8-tetrahydrofolate</name>
        <dbReference type="ChEBI" id="CHEBI:15636"/>
    </cofactor>
    <text evidence="6">Binds 1 5,10-methenyltetrahydrofolate (MTHF) per subunit.</text>
</comment>
<protein>
    <recommendedName>
        <fullName evidence="2 6">Cryptochrome DASH</fullName>
    </recommendedName>
</protein>
<evidence type="ECO:0000256" key="3">
    <source>
        <dbReference type="ARBA" id="ARBA00022630"/>
    </source>
</evidence>
<evidence type="ECO:0000313" key="8">
    <source>
        <dbReference type="EMBL" id="UVW35531.1"/>
    </source>
</evidence>
<keyword evidence="3 6" id="KW-0285">Flavoprotein</keyword>
<dbReference type="SUPFAM" id="SSF48173">
    <property type="entry name" value="Cryptochrome/photolyase FAD-binding domain"/>
    <property type="match status" value="1"/>
</dbReference>
<dbReference type="NCBIfam" id="TIGR02765">
    <property type="entry name" value="crypto_DASH"/>
    <property type="match status" value="1"/>
</dbReference>
<dbReference type="EMBL" id="CP103416">
    <property type="protein sequence ID" value="UVW35531.1"/>
    <property type="molecule type" value="Genomic_DNA"/>
</dbReference>
<dbReference type="Gene3D" id="1.10.579.10">
    <property type="entry name" value="DNA Cyclobutane Dipyrimidine Photolyase, subunit A, domain 3"/>
    <property type="match status" value="1"/>
</dbReference>
<dbReference type="InterPro" id="IPR014729">
    <property type="entry name" value="Rossmann-like_a/b/a_fold"/>
</dbReference>
<keyword evidence="9" id="KW-1185">Reference proteome</keyword>
<dbReference type="SUPFAM" id="SSF52425">
    <property type="entry name" value="Cryptochrome/photolyase, N-terminal domain"/>
    <property type="match status" value="1"/>
</dbReference>